<dbReference type="AlphaFoldDB" id="A0A6H9YHJ7"/>
<accession>A0A6H9YHJ7</accession>
<comment type="caution">
    <text evidence="1">The sequence shown here is derived from an EMBL/GenBank/DDBJ whole genome shotgun (WGS) entry which is preliminary data.</text>
</comment>
<dbReference type="EMBL" id="WBMT01000044">
    <property type="protein sequence ID" value="KAB2337054.1"/>
    <property type="molecule type" value="Genomic_DNA"/>
</dbReference>
<protein>
    <submittedName>
        <fullName evidence="1">Transposase</fullName>
    </submittedName>
</protein>
<dbReference type="Proteomes" id="UP000468735">
    <property type="component" value="Unassembled WGS sequence"/>
</dbReference>
<dbReference type="GO" id="GO:0015074">
    <property type="term" value="P:DNA integration"/>
    <property type="evidence" value="ECO:0007669"/>
    <property type="project" value="InterPro"/>
</dbReference>
<evidence type="ECO:0000313" key="2">
    <source>
        <dbReference type="Proteomes" id="UP000468735"/>
    </source>
</evidence>
<name>A0A6H9YHJ7_9ACTN</name>
<organism evidence="1 2">
    <name type="scientific">Actinomadura rudentiformis</name>
    <dbReference type="NCBI Taxonomy" id="359158"/>
    <lineage>
        <taxon>Bacteria</taxon>
        <taxon>Bacillati</taxon>
        <taxon>Actinomycetota</taxon>
        <taxon>Actinomycetes</taxon>
        <taxon>Streptosporangiales</taxon>
        <taxon>Thermomonosporaceae</taxon>
        <taxon>Actinomadura</taxon>
    </lineage>
</organism>
<sequence length="38" mass="4454">MAVFRWITRYNTRRRHSRLGQISPINYEKTAGSLTTAT</sequence>
<gene>
    <name evidence="1" type="ORF">F8566_49490</name>
</gene>
<reference evidence="1 2" key="1">
    <citation type="submission" date="2019-09" db="EMBL/GenBank/DDBJ databases">
        <title>Actinomadura physcomitrii sp. nov., a novel actinomycete isolated from moss [Physcomitrium sphaericum (Ludw) Fuernr].</title>
        <authorList>
            <person name="Zhuang X."/>
            <person name="Liu C."/>
        </authorList>
    </citation>
    <scope>NUCLEOTIDE SEQUENCE [LARGE SCALE GENOMIC DNA]</scope>
    <source>
        <strain evidence="1 2">HMC1</strain>
    </source>
</reference>
<evidence type="ECO:0000313" key="1">
    <source>
        <dbReference type="EMBL" id="KAB2337054.1"/>
    </source>
</evidence>
<proteinExistence type="predicted"/>
<keyword evidence="2" id="KW-1185">Reference proteome</keyword>